<feature type="domain" description="SRCR" evidence="5">
    <location>
        <begin position="276"/>
        <end position="374"/>
    </location>
</feature>
<feature type="compositionally biased region" description="Low complexity" evidence="4">
    <location>
        <begin position="139"/>
        <end position="148"/>
    </location>
</feature>
<evidence type="ECO:0000256" key="3">
    <source>
        <dbReference type="PROSITE-ProRule" id="PRU00196"/>
    </source>
</evidence>
<feature type="non-terminal residue" evidence="6">
    <location>
        <position position="1"/>
    </location>
</feature>
<dbReference type="PRINTS" id="PR00258">
    <property type="entry name" value="SPERACTRCPTR"/>
</dbReference>
<protein>
    <recommendedName>
        <fullName evidence="5">SRCR domain-containing protein</fullName>
    </recommendedName>
</protein>
<dbReference type="InterPro" id="IPR001190">
    <property type="entry name" value="SRCR"/>
</dbReference>
<dbReference type="PANTHER" id="PTHR48071:SF18">
    <property type="entry name" value="DELETED IN MALIGNANT BRAIN TUMORS 1 PROTEIN-RELATED"/>
    <property type="match status" value="1"/>
</dbReference>
<dbReference type="FunFam" id="3.10.250.10:FF:000011">
    <property type="entry name" value="Scavenger receptor class A member 5"/>
    <property type="match status" value="3"/>
</dbReference>
<proteinExistence type="predicted"/>
<keyword evidence="1 3" id="KW-1015">Disulfide bond</keyword>
<keyword evidence="2" id="KW-0325">Glycoprotein</keyword>
<feature type="disulfide bond" evidence="3">
    <location>
        <begin position="26"/>
        <end position="90"/>
    </location>
</feature>
<dbReference type="AlphaFoldDB" id="A7RVH4"/>
<keyword evidence="7" id="KW-1185">Reference proteome</keyword>
<feature type="compositionally biased region" description="Basic and acidic residues" evidence="4">
    <location>
        <begin position="129"/>
        <end position="138"/>
    </location>
</feature>
<feature type="disulfide bond" evidence="3">
    <location>
        <begin position="186"/>
        <end position="250"/>
    </location>
</feature>
<evidence type="ECO:0000256" key="2">
    <source>
        <dbReference type="ARBA" id="ARBA00023180"/>
    </source>
</evidence>
<dbReference type="EMBL" id="DS469543">
    <property type="protein sequence ID" value="EDO44639.1"/>
    <property type="molecule type" value="Genomic_DNA"/>
</dbReference>
<dbReference type="PROSITE" id="PS50287">
    <property type="entry name" value="SRCR_2"/>
    <property type="match status" value="3"/>
</dbReference>
<dbReference type="PROSITE" id="PS00420">
    <property type="entry name" value="SRCR_1"/>
    <property type="match status" value="2"/>
</dbReference>
<reference evidence="6 7" key="1">
    <citation type="journal article" date="2007" name="Science">
        <title>Sea anemone genome reveals ancestral eumetazoan gene repertoire and genomic organization.</title>
        <authorList>
            <person name="Putnam N.H."/>
            <person name="Srivastava M."/>
            <person name="Hellsten U."/>
            <person name="Dirks B."/>
            <person name="Chapman J."/>
            <person name="Salamov A."/>
            <person name="Terry A."/>
            <person name="Shapiro H."/>
            <person name="Lindquist E."/>
            <person name="Kapitonov V.V."/>
            <person name="Jurka J."/>
            <person name="Genikhovich G."/>
            <person name="Grigoriev I.V."/>
            <person name="Lucas S.M."/>
            <person name="Steele R.E."/>
            <person name="Finnerty J.R."/>
            <person name="Technau U."/>
            <person name="Martindale M.Q."/>
            <person name="Rokhsar D.S."/>
        </authorList>
    </citation>
    <scope>NUCLEOTIDE SEQUENCE [LARGE SCALE GENOMIC DNA]</scope>
    <source>
        <strain evidence="7">CH2 X CH6</strain>
    </source>
</reference>
<dbReference type="SUPFAM" id="SSF56487">
    <property type="entry name" value="SRCR-like"/>
    <property type="match status" value="3"/>
</dbReference>
<dbReference type="eggNOG" id="KOG3627">
    <property type="taxonomic scope" value="Eukaryota"/>
</dbReference>
<feature type="domain" description="SRCR" evidence="5">
    <location>
        <begin position="161"/>
        <end position="261"/>
    </location>
</feature>
<dbReference type="STRING" id="45351.A7RVH4"/>
<feature type="disulfide bond" evidence="3">
    <location>
        <begin position="199"/>
        <end position="260"/>
    </location>
</feature>
<dbReference type="PANTHER" id="PTHR48071">
    <property type="entry name" value="SRCR DOMAIN-CONTAINING PROTEIN"/>
    <property type="match status" value="1"/>
</dbReference>
<evidence type="ECO:0000313" key="7">
    <source>
        <dbReference type="Proteomes" id="UP000001593"/>
    </source>
</evidence>
<sequence>VRLVNGPTQYEGRVEVYHAGHWGTICDDNWDMSEAIVICKMLGYPGAESAPRSAAYGAGTGTIWLDELNCNGSETSISQCRHAGWGKNNCGHSEDAGVRDQSRVIARSTMRISVGTRTSRPDWTTLIGQDREEPRPHQEQAQTEARQTTKVETPVSLEGSVRLRNGPNSMEGRIEILHNNVWGTICDDNWDDMDATVVCRMLGFAGPSKAASGGKYGPGTGQIWLDEVGCSGRESSLLQCRHREWGSNNCGHSEDAGVVCSNVSNGIFAAPGPEMVRLAGSSRKHRGRVEIYHNGEWGTVCDDSWDIRDANVVCRQLGYQGKRSSCQTFGQGIGKIWLDYVRCTGTEKTLGSCAHKNWGSHNCGHSEDAGVTCITTD</sequence>
<dbReference type="InterPro" id="IPR036772">
    <property type="entry name" value="SRCR-like_dom_sf"/>
</dbReference>
<organism evidence="6 7">
    <name type="scientific">Nematostella vectensis</name>
    <name type="common">Starlet sea anemone</name>
    <dbReference type="NCBI Taxonomy" id="45351"/>
    <lineage>
        <taxon>Eukaryota</taxon>
        <taxon>Metazoa</taxon>
        <taxon>Cnidaria</taxon>
        <taxon>Anthozoa</taxon>
        <taxon>Hexacorallia</taxon>
        <taxon>Actiniaria</taxon>
        <taxon>Edwardsiidae</taxon>
        <taxon>Nematostella</taxon>
    </lineage>
</organism>
<dbReference type="GO" id="GO:0016020">
    <property type="term" value="C:membrane"/>
    <property type="evidence" value="ECO:0007669"/>
    <property type="project" value="InterPro"/>
</dbReference>
<accession>A7RVH4</accession>
<evidence type="ECO:0000259" key="5">
    <source>
        <dbReference type="PROSITE" id="PS50287"/>
    </source>
</evidence>
<evidence type="ECO:0000256" key="4">
    <source>
        <dbReference type="SAM" id="MobiDB-lite"/>
    </source>
</evidence>
<feature type="disulfide bond" evidence="3">
    <location>
        <begin position="343"/>
        <end position="353"/>
    </location>
</feature>
<dbReference type="HOGENOM" id="CLU_002555_11_0_1"/>
<dbReference type="Gene3D" id="3.10.250.10">
    <property type="entry name" value="SRCR-like domain"/>
    <property type="match status" value="3"/>
</dbReference>
<feature type="disulfide bond" evidence="3">
    <location>
        <begin position="230"/>
        <end position="240"/>
    </location>
</feature>
<feature type="region of interest" description="Disordered" evidence="4">
    <location>
        <begin position="128"/>
        <end position="155"/>
    </location>
</feature>
<comment type="caution">
    <text evidence="3">Lacks conserved residue(s) required for the propagation of feature annotation.</text>
</comment>
<feature type="domain" description="SRCR" evidence="5">
    <location>
        <begin position="1"/>
        <end position="101"/>
    </location>
</feature>
<feature type="disulfide bond" evidence="3">
    <location>
        <begin position="70"/>
        <end position="80"/>
    </location>
</feature>
<gene>
    <name evidence="6" type="ORF">NEMVEDRAFT_v1g60847</name>
</gene>
<evidence type="ECO:0000313" key="6">
    <source>
        <dbReference type="EMBL" id="EDO44639.1"/>
    </source>
</evidence>
<dbReference type="PhylomeDB" id="A7RVH4"/>
<dbReference type="OMA" id="GWNSSCS"/>
<evidence type="ECO:0000256" key="1">
    <source>
        <dbReference type="ARBA" id="ARBA00023157"/>
    </source>
</evidence>
<dbReference type="Proteomes" id="UP000001593">
    <property type="component" value="Unassembled WGS sequence"/>
</dbReference>
<dbReference type="InParanoid" id="A7RVH4"/>
<feature type="non-terminal residue" evidence="6">
    <location>
        <position position="377"/>
    </location>
</feature>
<dbReference type="SMART" id="SM00202">
    <property type="entry name" value="SR"/>
    <property type="match status" value="3"/>
</dbReference>
<dbReference type="Pfam" id="PF00530">
    <property type="entry name" value="SRCR"/>
    <property type="match status" value="3"/>
</dbReference>
<name>A7RVH4_NEMVE</name>